<dbReference type="Gene3D" id="2.40.40.10">
    <property type="entry name" value="RlpA-like domain"/>
    <property type="match status" value="1"/>
</dbReference>
<accession>A0A2K1JUF5</accession>
<dbReference type="EMBL" id="ABEU02000011">
    <property type="protein sequence ID" value="PNR45163.1"/>
    <property type="molecule type" value="Genomic_DNA"/>
</dbReference>
<evidence type="ECO:0000313" key="3">
    <source>
        <dbReference type="Proteomes" id="UP000006727"/>
    </source>
</evidence>
<evidence type="ECO:0000313" key="2">
    <source>
        <dbReference type="EnsemblPlants" id="Pp3c11_12090V3.1"/>
    </source>
</evidence>
<gene>
    <name evidence="1" type="ORF">PHYPA_014934</name>
</gene>
<dbReference type="SUPFAM" id="SSF50685">
    <property type="entry name" value="Barwin-like endoglucanases"/>
    <property type="match status" value="1"/>
</dbReference>
<dbReference type="AlphaFoldDB" id="A0A2K1JUF5"/>
<protein>
    <submittedName>
        <fullName evidence="1 2">Uncharacterized protein</fullName>
    </submittedName>
</protein>
<reference evidence="1 3" key="1">
    <citation type="journal article" date="2008" name="Science">
        <title>The Physcomitrella genome reveals evolutionary insights into the conquest of land by plants.</title>
        <authorList>
            <person name="Rensing S."/>
            <person name="Lang D."/>
            <person name="Zimmer A."/>
            <person name="Terry A."/>
            <person name="Salamov A."/>
            <person name="Shapiro H."/>
            <person name="Nishiyama T."/>
            <person name="Perroud P.-F."/>
            <person name="Lindquist E."/>
            <person name="Kamisugi Y."/>
            <person name="Tanahashi T."/>
            <person name="Sakakibara K."/>
            <person name="Fujita T."/>
            <person name="Oishi K."/>
            <person name="Shin-I T."/>
            <person name="Kuroki Y."/>
            <person name="Toyoda A."/>
            <person name="Suzuki Y."/>
            <person name="Hashimoto A."/>
            <person name="Yamaguchi K."/>
            <person name="Sugano A."/>
            <person name="Kohara Y."/>
            <person name="Fujiyama A."/>
            <person name="Anterola A."/>
            <person name="Aoki S."/>
            <person name="Ashton N."/>
            <person name="Barbazuk W.B."/>
            <person name="Barker E."/>
            <person name="Bennetzen J."/>
            <person name="Bezanilla M."/>
            <person name="Blankenship R."/>
            <person name="Cho S.H."/>
            <person name="Dutcher S."/>
            <person name="Estelle M."/>
            <person name="Fawcett J.A."/>
            <person name="Gundlach H."/>
            <person name="Hanada K."/>
            <person name="Heyl A."/>
            <person name="Hicks K.A."/>
            <person name="Hugh J."/>
            <person name="Lohr M."/>
            <person name="Mayer K."/>
            <person name="Melkozernov A."/>
            <person name="Murata T."/>
            <person name="Nelson D."/>
            <person name="Pils B."/>
            <person name="Prigge M."/>
            <person name="Reiss B."/>
            <person name="Renner T."/>
            <person name="Rombauts S."/>
            <person name="Rushton P."/>
            <person name="Sanderfoot A."/>
            <person name="Schween G."/>
            <person name="Shiu S.-H."/>
            <person name="Stueber K."/>
            <person name="Theodoulou F.L."/>
            <person name="Tu H."/>
            <person name="Van de Peer Y."/>
            <person name="Verrier P.J."/>
            <person name="Waters E."/>
            <person name="Wood A."/>
            <person name="Yang L."/>
            <person name="Cove D."/>
            <person name="Cuming A."/>
            <person name="Hasebe M."/>
            <person name="Lucas S."/>
            <person name="Mishler D.B."/>
            <person name="Reski R."/>
            <person name="Grigoriev I."/>
            <person name="Quatrano R.S."/>
            <person name="Boore J.L."/>
        </authorList>
    </citation>
    <scope>NUCLEOTIDE SEQUENCE [LARGE SCALE GENOMIC DNA]</scope>
    <source>
        <strain evidence="2 3">cv. Gransden 2004</strain>
    </source>
</reference>
<dbReference type="Gramene" id="Pp3c11_12090V3.1">
    <property type="protein sequence ID" value="Pp3c11_12090V3.1"/>
    <property type="gene ID" value="Pp3c11_12090"/>
</dbReference>
<proteinExistence type="predicted"/>
<dbReference type="Proteomes" id="UP000006727">
    <property type="component" value="Chromosome 11"/>
</dbReference>
<reference evidence="2" key="3">
    <citation type="submission" date="2020-12" db="UniProtKB">
        <authorList>
            <consortium name="EnsemblPlants"/>
        </authorList>
    </citation>
    <scope>IDENTIFICATION</scope>
</reference>
<dbReference type="InterPro" id="IPR036908">
    <property type="entry name" value="RlpA-like_sf"/>
</dbReference>
<dbReference type="InParanoid" id="A0A2K1JUF5"/>
<dbReference type="PaxDb" id="3218-PP1S11_41V6.1"/>
<reference evidence="1 3" key="2">
    <citation type="journal article" date="2018" name="Plant J.">
        <title>The Physcomitrella patens chromosome-scale assembly reveals moss genome structure and evolution.</title>
        <authorList>
            <person name="Lang D."/>
            <person name="Ullrich K.K."/>
            <person name="Murat F."/>
            <person name="Fuchs J."/>
            <person name="Jenkins J."/>
            <person name="Haas F.B."/>
            <person name="Piednoel M."/>
            <person name="Gundlach H."/>
            <person name="Van Bel M."/>
            <person name="Meyberg R."/>
            <person name="Vives C."/>
            <person name="Morata J."/>
            <person name="Symeonidi A."/>
            <person name="Hiss M."/>
            <person name="Muchero W."/>
            <person name="Kamisugi Y."/>
            <person name="Saleh O."/>
            <person name="Blanc G."/>
            <person name="Decker E.L."/>
            <person name="van Gessel N."/>
            <person name="Grimwood J."/>
            <person name="Hayes R.D."/>
            <person name="Graham S.W."/>
            <person name="Gunter L.E."/>
            <person name="McDaniel S.F."/>
            <person name="Hoernstein S.N.W."/>
            <person name="Larsson A."/>
            <person name="Li F.W."/>
            <person name="Perroud P.F."/>
            <person name="Phillips J."/>
            <person name="Ranjan P."/>
            <person name="Rokshar D.S."/>
            <person name="Rothfels C.J."/>
            <person name="Schneider L."/>
            <person name="Shu S."/>
            <person name="Stevenson D.W."/>
            <person name="Thummler F."/>
            <person name="Tillich M."/>
            <person name="Villarreal Aguilar J.C."/>
            <person name="Widiez T."/>
            <person name="Wong G.K."/>
            <person name="Wymore A."/>
            <person name="Zhang Y."/>
            <person name="Zimmer A.D."/>
            <person name="Quatrano R.S."/>
            <person name="Mayer K.F.X."/>
            <person name="Goodstein D."/>
            <person name="Casacuberta J.M."/>
            <person name="Vandepoele K."/>
            <person name="Reski R."/>
            <person name="Cuming A.C."/>
            <person name="Tuskan G.A."/>
            <person name="Maumus F."/>
            <person name="Salse J."/>
            <person name="Schmutz J."/>
            <person name="Rensing S.A."/>
        </authorList>
    </citation>
    <scope>NUCLEOTIDE SEQUENCE [LARGE SCALE GENOMIC DNA]</scope>
    <source>
        <strain evidence="2 3">cv. Gransden 2004</strain>
    </source>
</reference>
<name>A0A2K1JUF5_PHYPA</name>
<evidence type="ECO:0000313" key="1">
    <source>
        <dbReference type="EMBL" id="PNR45163.1"/>
    </source>
</evidence>
<dbReference type="EnsemblPlants" id="Pp3c11_12090V3.1">
    <property type="protein sequence ID" value="Pp3c11_12090V3.1"/>
    <property type="gene ID" value="Pp3c11_12090"/>
</dbReference>
<keyword evidence="3" id="KW-1185">Reference proteome</keyword>
<organism evidence="1">
    <name type="scientific">Physcomitrium patens</name>
    <name type="common">Spreading-leaved earth moss</name>
    <name type="synonym">Physcomitrella patens</name>
    <dbReference type="NCBI Taxonomy" id="3218"/>
    <lineage>
        <taxon>Eukaryota</taxon>
        <taxon>Viridiplantae</taxon>
        <taxon>Streptophyta</taxon>
        <taxon>Embryophyta</taxon>
        <taxon>Bryophyta</taxon>
        <taxon>Bryophytina</taxon>
        <taxon>Bryopsida</taxon>
        <taxon>Funariidae</taxon>
        <taxon>Funariales</taxon>
        <taxon>Funariaceae</taxon>
        <taxon>Physcomitrium</taxon>
    </lineage>
</organism>
<sequence length="72" mass="7170">MARCAYNNWPNGSGTVGGATGYLNTFALGHEAMTMALSVSLFLGGAACGGVLDVQLYGIVSNLGNATQSVAG</sequence>